<protein>
    <submittedName>
        <fullName evidence="2">Uncharacterized protein</fullName>
    </submittedName>
</protein>
<name>A0A4P9XTW7_9FUNG</name>
<evidence type="ECO:0000256" key="1">
    <source>
        <dbReference type="SAM" id="MobiDB-lite"/>
    </source>
</evidence>
<dbReference type="AlphaFoldDB" id="A0A4P9XTW7"/>
<proteinExistence type="predicted"/>
<sequence length="68" mass="7543">MEFHLPIEARRQVVPYMLPEQQVEDEMTLLNGEGDQMHVAGVAGVPDIDENVPQQPEDDDLAVPSMGN</sequence>
<gene>
    <name evidence="2" type="ORF">THASP1DRAFT_28558</name>
</gene>
<keyword evidence="3" id="KW-1185">Reference proteome</keyword>
<dbReference type="EMBL" id="KZ992498">
    <property type="protein sequence ID" value="RKP09644.1"/>
    <property type="molecule type" value="Genomic_DNA"/>
</dbReference>
<organism evidence="2 3">
    <name type="scientific">Thamnocephalis sphaerospora</name>
    <dbReference type="NCBI Taxonomy" id="78915"/>
    <lineage>
        <taxon>Eukaryota</taxon>
        <taxon>Fungi</taxon>
        <taxon>Fungi incertae sedis</taxon>
        <taxon>Zoopagomycota</taxon>
        <taxon>Zoopagomycotina</taxon>
        <taxon>Zoopagomycetes</taxon>
        <taxon>Zoopagales</taxon>
        <taxon>Sigmoideomycetaceae</taxon>
        <taxon>Thamnocephalis</taxon>
    </lineage>
</organism>
<accession>A0A4P9XTW7</accession>
<evidence type="ECO:0000313" key="2">
    <source>
        <dbReference type="EMBL" id="RKP09644.1"/>
    </source>
</evidence>
<dbReference type="Proteomes" id="UP000271241">
    <property type="component" value="Unassembled WGS sequence"/>
</dbReference>
<evidence type="ECO:0000313" key="3">
    <source>
        <dbReference type="Proteomes" id="UP000271241"/>
    </source>
</evidence>
<feature type="region of interest" description="Disordered" evidence="1">
    <location>
        <begin position="47"/>
        <end position="68"/>
    </location>
</feature>
<reference evidence="3" key="1">
    <citation type="journal article" date="2018" name="Nat. Microbiol.">
        <title>Leveraging single-cell genomics to expand the fungal tree of life.</title>
        <authorList>
            <person name="Ahrendt S.R."/>
            <person name="Quandt C.A."/>
            <person name="Ciobanu D."/>
            <person name="Clum A."/>
            <person name="Salamov A."/>
            <person name="Andreopoulos B."/>
            <person name="Cheng J.F."/>
            <person name="Woyke T."/>
            <person name="Pelin A."/>
            <person name="Henrissat B."/>
            <person name="Reynolds N.K."/>
            <person name="Benny G.L."/>
            <person name="Smith M.E."/>
            <person name="James T.Y."/>
            <person name="Grigoriev I.V."/>
        </authorList>
    </citation>
    <scope>NUCLEOTIDE SEQUENCE [LARGE SCALE GENOMIC DNA]</scope>
    <source>
        <strain evidence="3">RSA 1356</strain>
    </source>
</reference>